<sequence>MEQPLFMHLYAYEGSLYSEPGGGGGLKVENGMDKVEARMNEGVTMLSSLWSGGMRWLDGAASDAPPEGQQHHGWKVYVGWGLLRLHHLRHCHRGHRRDRCQRHLDEVTPSHSVVARQGELRRGQ</sequence>
<keyword evidence="2" id="KW-1185">Reference proteome</keyword>
<accession>A0ABN9PGQ7</accession>
<evidence type="ECO:0000313" key="2">
    <source>
        <dbReference type="Proteomes" id="UP001189429"/>
    </source>
</evidence>
<protein>
    <submittedName>
        <fullName evidence="1">Uncharacterized protein</fullName>
    </submittedName>
</protein>
<gene>
    <name evidence="1" type="ORF">PCOR1329_LOCUS2816</name>
</gene>
<organism evidence="1 2">
    <name type="scientific">Prorocentrum cordatum</name>
    <dbReference type="NCBI Taxonomy" id="2364126"/>
    <lineage>
        <taxon>Eukaryota</taxon>
        <taxon>Sar</taxon>
        <taxon>Alveolata</taxon>
        <taxon>Dinophyceae</taxon>
        <taxon>Prorocentrales</taxon>
        <taxon>Prorocentraceae</taxon>
        <taxon>Prorocentrum</taxon>
    </lineage>
</organism>
<evidence type="ECO:0000313" key="1">
    <source>
        <dbReference type="EMBL" id="CAK0792115.1"/>
    </source>
</evidence>
<name>A0ABN9PGQ7_9DINO</name>
<reference evidence="1" key="1">
    <citation type="submission" date="2023-10" db="EMBL/GenBank/DDBJ databases">
        <authorList>
            <person name="Chen Y."/>
            <person name="Shah S."/>
            <person name="Dougan E. K."/>
            <person name="Thang M."/>
            <person name="Chan C."/>
        </authorList>
    </citation>
    <scope>NUCLEOTIDE SEQUENCE [LARGE SCALE GENOMIC DNA]</scope>
</reference>
<dbReference type="EMBL" id="CAUYUJ010000714">
    <property type="protein sequence ID" value="CAK0792115.1"/>
    <property type="molecule type" value="Genomic_DNA"/>
</dbReference>
<dbReference type="Proteomes" id="UP001189429">
    <property type="component" value="Unassembled WGS sequence"/>
</dbReference>
<comment type="caution">
    <text evidence="1">The sequence shown here is derived from an EMBL/GenBank/DDBJ whole genome shotgun (WGS) entry which is preliminary data.</text>
</comment>
<proteinExistence type="predicted"/>